<dbReference type="OrthoDB" id="4446106at2"/>
<organism evidence="3 4">
    <name type="scientific">Jatrophihabitans endophyticus</name>
    <dbReference type="NCBI Taxonomy" id="1206085"/>
    <lineage>
        <taxon>Bacteria</taxon>
        <taxon>Bacillati</taxon>
        <taxon>Actinomycetota</taxon>
        <taxon>Actinomycetes</taxon>
        <taxon>Jatrophihabitantales</taxon>
        <taxon>Jatrophihabitantaceae</taxon>
        <taxon>Jatrophihabitans</taxon>
    </lineage>
</organism>
<keyword evidence="4" id="KW-1185">Reference proteome</keyword>
<dbReference type="InterPro" id="IPR051200">
    <property type="entry name" value="Host-pathogen_enzymatic-act"/>
</dbReference>
<feature type="signal peptide" evidence="2">
    <location>
        <begin position="1"/>
        <end position="23"/>
    </location>
</feature>
<name>A0A1M5RIL4_9ACTN</name>
<dbReference type="AlphaFoldDB" id="A0A1M5RIL4"/>
<reference evidence="3 4" key="1">
    <citation type="submission" date="2016-11" db="EMBL/GenBank/DDBJ databases">
        <authorList>
            <person name="Jaros S."/>
            <person name="Januszkiewicz K."/>
            <person name="Wedrychowicz H."/>
        </authorList>
    </citation>
    <scope>NUCLEOTIDE SEQUENCE [LARGE SCALE GENOMIC DNA]</scope>
    <source>
        <strain evidence="3 4">DSM 45627</strain>
    </source>
</reference>
<dbReference type="PROSITE" id="PS51257">
    <property type="entry name" value="PROKAR_LIPOPROTEIN"/>
    <property type="match status" value="1"/>
</dbReference>
<dbReference type="SUPFAM" id="SSF75011">
    <property type="entry name" value="3-carboxy-cis,cis-mucoante lactonizing enzyme"/>
    <property type="match status" value="1"/>
</dbReference>
<evidence type="ECO:0008006" key="5">
    <source>
        <dbReference type="Google" id="ProtNLM"/>
    </source>
</evidence>
<evidence type="ECO:0000256" key="1">
    <source>
        <dbReference type="SAM" id="MobiDB-lite"/>
    </source>
</evidence>
<feature type="region of interest" description="Disordered" evidence="1">
    <location>
        <begin position="29"/>
        <end position="51"/>
    </location>
</feature>
<dbReference type="STRING" id="1206085.SAMN05443575_3556"/>
<dbReference type="PANTHER" id="PTHR47197:SF3">
    <property type="entry name" value="DIHYDRO-HEME D1 DEHYDROGENASE"/>
    <property type="match status" value="1"/>
</dbReference>
<evidence type="ECO:0000256" key="2">
    <source>
        <dbReference type="SAM" id="SignalP"/>
    </source>
</evidence>
<dbReference type="Gene3D" id="2.130.10.10">
    <property type="entry name" value="YVTN repeat-like/Quinoprotein amine dehydrogenase"/>
    <property type="match status" value="2"/>
</dbReference>
<accession>A0A1M5RIL4</accession>
<dbReference type="EMBL" id="FQVU01000005">
    <property type="protein sequence ID" value="SHH25899.1"/>
    <property type="molecule type" value="Genomic_DNA"/>
</dbReference>
<dbReference type="InterPro" id="IPR015943">
    <property type="entry name" value="WD40/YVTN_repeat-like_dom_sf"/>
</dbReference>
<evidence type="ECO:0000313" key="3">
    <source>
        <dbReference type="EMBL" id="SHH25899.1"/>
    </source>
</evidence>
<gene>
    <name evidence="3" type="ORF">SAMN05443575_3556</name>
</gene>
<dbReference type="PANTHER" id="PTHR47197">
    <property type="entry name" value="PROTEIN NIRF"/>
    <property type="match status" value="1"/>
</dbReference>
<sequence>MTPRRRRAWLLIAPFSAVLVAAACGSDAGHRGPKAAEPATAPVPSTEPVGRIAKVGARPEGIVYDARTRLLAVAVRAPDRLLLLDPRTLAPRRSVALPGGVRHLQLGRPGGPVLVPVESAARIVQVSLPGGATRSTAVRKQPHDAAEATNGDVVVGNEFGRSISVIHDGVVVRTFADLRQPGGVVAAADDVVGVVDVGAFTLSTYDLDAGRRTGRVAAGAGPTHGVLVGGDRIAVTDTRGDRLLVFSLHPLRQVGTLALGGAPYGIATDSDTGLVWVTLTARNEVVGLAVSGDVPRVVARYPTVRQPNTVAVAPGSQRLWVTGTAGGVVQLITR</sequence>
<dbReference type="Proteomes" id="UP000186132">
    <property type="component" value="Unassembled WGS sequence"/>
</dbReference>
<keyword evidence="2" id="KW-0732">Signal</keyword>
<dbReference type="RefSeq" id="WP_073391744.1">
    <property type="nucleotide sequence ID" value="NZ_FQVU01000005.1"/>
</dbReference>
<evidence type="ECO:0000313" key="4">
    <source>
        <dbReference type="Proteomes" id="UP000186132"/>
    </source>
</evidence>
<feature type="chain" id="PRO_5038959410" description="DNA-binding beta-propeller fold protein YncE" evidence="2">
    <location>
        <begin position="24"/>
        <end position="334"/>
    </location>
</feature>
<protein>
    <recommendedName>
        <fullName evidence="5">DNA-binding beta-propeller fold protein YncE</fullName>
    </recommendedName>
</protein>
<proteinExistence type="predicted"/>